<name>A0A3P7LTV0_STRVU</name>
<evidence type="ECO:0000313" key="2">
    <source>
        <dbReference type="Proteomes" id="UP000270094"/>
    </source>
</evidence>
<dbReference type="EMBL" id="UYYB01118159">
    <property type="protein sequence ID" value="VDM82532.1"/>
    <property type="molecule type" value="Genomic_DNA"/>
</dbReference>
<proteinExistence type="predicted"/>
<dbReference type="AlphaFoldDB" id="A0A3P7LTV0"/>
<gene>
    <name evidence="1" type="ORF">SVUK_LOCUS17530</name>
</gene>
<dbReference type="Proteomes" id="UP000270094">
    <property type="component" value="Unassembled WGS sequence"/>
</dbReference>
<evidence type="ECO:0000313" key="1">
    <source>
        <dbReference type="EMBL" id="VDM82532.1"/>
    </source>
</evidence>
<sequence length="38" mass="4224">MNVPPASFGNSCRGLDKRLHLLKPKGDLLRNFSSKNVI</sequence>
<keyword evidence="2" id="KW-1185">Reference proteome</keyword>
<reference evidence="1 2" key="1">
    <citation type="submission" date="2018-11" db="EMBL/GenBank/DDBJ databases">
        <authorList>
            <consortium name="Pathogen Informatics"/>
        </authorList>
    </citation>
    <scope>NUCLEOTIDE SEQUENCE [LARGE SCALE GENOMIC DNA]</scope>
</reference>
<protein>
    <submittedName>
        <fullName evidence="1">Uncharacterized protein</fullName>
    </submittedName>
</protein>
<accession>A0A3P7LTV0</accession>
<organism evidence="1 2">
    <name type="scientific">Strongylus vulgaris</name>
    <name type="common">Blood worm</name>
    <dbReference type="NCBI Taxonomy" id="40348"/>
    <lineage>
        <taxon>Eukaryota</taxon>
        <taxon>Metazoa</taxon>
        <taxon>Ecdysozoa</taxon>
        <taxon>Nematoda</taxon>
        <taxon>Chromadorea</taxon>
        <taxon>Rhabditida</taxon>
        <taxon>Rhabditina</taxon>
        <taxon>Rhabditomorpha</taxon>
        <taxon>Strongyloidea</taxon>
        <taxon>Strongylidae</taxon>
        <taxon>Strongylus</taxon>
    </lineage>
</organism>